<dbReference type="HOGENOM" id="CLU_2304049_0_0_10"/>
<feature type="compositionally biased region" description="Polar residues" evidence="1">
    <location>
        <begin position="62"/>
        <end position="81"/>
    </location>
</feature>
<dbReference type="AlphaFoldDB" id="H6L7X1"/>
<organism evidence="2 3">
    <name type="scientific">Saprospira grandis (strain Lewin)</name>
    <dbReference type="NCBI Taxonomy" id="984262"/>
    <lineage>
        <taxon>Bacteria</taxon>
        <taxon>Pseudomonadati</taxon>
        <taxon>Bacteroidota</taxon>
        <taxon>Saprospiria</taxon>
        <taxon>Saprospirales</taxon>
        <taxon>Saprospiraceae</taxon>
        <taxon>Saprospira</taxon>
    </lineage>
</organism>
<evidence type="ECO:0000256" key="1">
    <source>
        <dbReference type="SAM" id="MobiDB-lite"/>
    </source>
</evidence>
<gene>
    <name evidence="2" type="ordered locus">SGRA_1457</name>
</gene>
<evidence type="ECO:0000313" key="2">
    <source>
        <dbReference type="EMBL" id="AFC24192.1"/>
    </source>
</evidence>
<feature type="region of interest" description="Disordered" evidence="1">
    <location>
        <begin position="32"/>
        <end position="100"/>
    </location>
</feature>
<evidence type="ECO:0000313" key="3">
    <source>
        <dbReference type="Proteomes" id="UP000007519"/>
    </source>
</evidence>
<protein>
    <submittedName>
        <fullName evidence="2">Uncharacterized protein</fullName>
    </submittedName>
</protein>
<reference evidence="2 3" key="1">
    <citation type="journal article" date="2012" name="Stand. Genomic Sci.">
        <title>Complete genome sequencing and analysis of Saprospira grandis str. Lewin, a predatory marine bacterium.</title>
        <authorList>
            <person name="Saw J.H."/>
            <person name="Yuryev A."/>
            <person name="Kanbe M."/>
            <person name="Hou S."/>
            <person name="Young A.G."/>
            <person name="Aizawa S."/>
            <person name="Alam M."/>
        </authorList>
    </citation>
    <scope>NUCLEOTIDE SEQUENCE [LARGE SCALE GENOMIC DNA]</scope>
    <source>
        <strain evidence="2 3">Lewin</strain>
    </source>
</reference>
<proteinExistence type="predicted"/>
<accession>H6L7X1</accession>
<name>H6L7X1_SAPGL</name>
<dbReference type="KEGG" id="sgn:SGRA_1457"/>
<dbReference type="Proteomes" id="UP000007519">
    <property type="component" value="Chromosome"/>
</dbReference>
<keyword evidence="3" id="KW-1185">Reference proteome</keyword>
<dbReference type="EMBL" id="CP002831">
    <property type="protein sequence ID" value="AFC24192.1"/>
    <property type="molecule type" value="Genomic_DNA"/>
</dbReference>
<sequence length="100" mass="10362">MGPNLAAGFNPQVYISILQARRAAGLAMCSSAAQPQTKAVRPQGRATRPTGADAAKQVIASCGTTTRPLGRSSTTKGSNRLPQAGGPQKQKGPKPKFRAF</sequence>
<feature type="compositionally biased region" description="Basic residues" evidence="1">
    <location>
        <begin position="91"/>
        <end position="100"/>
    </location>
</feature>